<feature type="domain" description="EF-hand" evidence="3">
    <location>
        <begin position="328"/>
        <end position="363"/>
    </location>
</feature>
<organism evidence="4 5">
    <name type="scientific">Prymnesium parvum</name>
    <name type="common">Toxic golden alga</name>
    <dbReference type="NCBI Taxonomy" id="97485"/>
    <lineage>
        <taxon>Eukaryota</taxon>
        <taxon>Haptista</taxon>
        <taxon>Haptophyta</taxon>
        <taxon>Prymnesiophyceae</taxon>
        <taxon>Prymnesiales</taxon>
        <taxon>Prymnesiaceae</taxon>
        <taxon>Prymnesium</taxon>
    </lineage>
</organism>
<dbReference type="InterPro" id="IPR011992">
    <property type="entry name" value="EF-hand-dom_pair"/>
</dbReference>
<feature type="compositionally biased region" description="Low complexity" evidence="2">
    <location>
        <begin position="51"/>
        <end position="62"/>
    </location>
</feature>
<dbReference type="InterPro" id="IPR052603">
    <property type="entry name" value="EFCB6"/>
</dbReference>
<dbReference type="SUPFAM" id="SSF47473">
    <property type="entry name" value="EF-hand"/>
    <property type="match status" value="1"/>
</dbReference>
<dbReference type="CDD" id="cd00051">
    <property type="entry name" value="EFh"/>
    <property type="match status" value="2"/>
</dbReference>
<feature type="region of interest" description="Disordered" evidence="2">
    <location>
        <begin position="1"/>
        <end position="67"/>
    </location>
</feature>
<feature type="compositionally biased region" description="Low complexity" evidence="2">
    <location>
        <begin position="179"/>
        <end position="203"/>
    </location>
</feature>
<evidence type="ECO:0000256" key="1">
    <source>
        <dbReference type="ARBA" id="ARBA00022837"/>
    </source>
</evidence>
<feature type="compositionally biased region" description="Low complexity" evidence="2">
    <location>
        <begin position="221"/>
        <end position="233"/>
    </location>
</feature>
<dbReference type="PROSITE" id="PS00018">
    <property type="entry name" value="EF_HAND_1"/>
    <property type="match status" value="3"/>
</dbReference>
<comment type="caution">
    <text evidence="4">The sequence shown here is derived from an EMBL/GenBank/DDBJ whole genome shotgun (WGS) entry which is preliminary data.</text>
</comment>
<dbReference type="PANTHER" id="PTHR20875">
    <property type="entry name" value="EF-HAND CALCIUM-BINDING DOMAIN-CONTAINING PROTEIN 6-RELATED"/>
    <property type="match status" value="1"/>
</dbReference>
<feature type="compositionally biased region" description="Low complexity" evidence="2">
    <location>
        <begin position="247"/>
        <end position="263"/>
    </location>
</feature>
<gene>
    <name evidence="4" type="ORF">AB1Y20_022021</name>
</gene>
<proteinExistence type="predicted"/>
<feature type="region of interest" description="Disordered" evidence="2">
    <location>
        <begin position="156"/>
        <end position="272"/>
    </location>
</feature>
<dbReference type="SMART" id="SM00054">
    <property type="entry name" value="EFh"/>
    <property type="match status" value="4"/>
</dbReference>
<accession>A0AB34JEY5</accession>
<dbReference type="Gene3D" id="1.10.238.10">
    <property type="entry name" value="EF-hand"/>
    <property type="match status" value="2"/>
</dbReference>
<dbReference type="InterPro" id="IPR002048">
    <property type="entry name" value="EF_hand_dom"/>
</dbReference>
<dbReference type="PANTHER" id="PTHR20875:SF0">
    <property type="entry name" value="GH12158P"/>
    <property type="match status" value="1"/>
</dbReference>
<evidence type="ECO:0000313" key="5">
    <source>
        <dbReference type="Proteomes" id="UP001515480"/>
    </source>
</evidence>
<dbReference type="InterPro" id="IPR018247">
    <property type="entry name" value="EF_Hand_1_Ca_BS"/>
</dbReference>
<feature type="domain" description="EF-hand" evidence="3">
    <location>
        <begin position="448"/>
        <end position="483"/>
    </location>
</feature>
<dbReference type="GO" id="GO:0005509">
    <property type="term" value="F:calcium ion binding"/>
    <property type="evidence" value="ECO:0007669"/>
    <property type="project" value="InterPro"/>
</dbReference>
<feature type="domain" description="EF-hand" evidence="3">
    <location>
        <begin position="292"/>
        <end position="327"/>
    </location>
</feature>
<name>A0AB34JEY5_PRYPA</name>
<feature type="compositionally biased region" description="Polar residues" evidence="2">
    <location>
        <begin position="20"/>
        <end position="33"/>
    </location>
</feature>
<keyword evidence="1" id="KW-0106">Calcium</keyword>
<dbReference type="PROSITE" id="PS50222">
    <property type="entry name" value="EF_HAND_2"/>
    <property type="match status" value="4"/>
</dbReference>
<reference evidence="4 5" key="1">
    <citation type="journal article" date="2024" name="Science">
        <title>Giant polyketide synthase enzymes in the biosynthesis of giant marine polyether toxins.</title>
        <authorList>
            <person name="Fallon T.R."/>
            <person name="Shende V.V."/>
            <person name="Wierzbicki I.H."/>
            <person name="Pendleton A.L."/>
            <person name="Watervoot N.F."/>
            <person name="Auber R.P."/>
            <person name="Gonzalez D.J."/>
            <person name="Wisecaver J.H."/>
            <person name="Moore B.S."/>
        </authorList>
    </citation>
    <scope>NUCLEOTIDE SEQUENCE [LARGE SCALE GENOMIC DNA]</scope>
    <source>
        <strain evidence="4 5">12B1</strain>
    </source>
</reference>
<dbReference type="Proteomes" id="UP001515480">
    <property type="component" value="Unassembled WGS sequence"/>
</dbReference>
<dbReference type="EMBL" id="JBGBPQ010000008">
    <property type="protein sequence ID" value="KAL1520439.1"/>
    <property type="molecule type" value="Genomic_DNA"/>
</dbReference>
<sequence length="484" mass="53926">MQGLPRGPPRLSAKGLDASTGLSYSPSLTQFYSLDSLARSQRSPSRPTPSKPSLRPSRSTPSALGGTSWQQRAAELLEVHERQKAQQYNVTRLRQAFMKEDPGIVGTIPTFLLRSCLRAGGVSLPTDEIKRMIMYYRGADGRFAWLDFCDALESRRSLHRSPPPAPPPPPPPQPRLREPVSPASSSLSESSTTLSKSVSVTELFNIKRRERHPEMFPPSRPSTAGTTATSRSTLVPSTRPSTAASVRSAASMREAAPAPAPAAAEDERADEGDPLNEEHLRLFKMARESLNSRFSSMYQAFRLFDTRGNGCLSIHDFQRMLESWNIPIEPSQIEKLLDMCDTDKDGHLSYNEFVDAFARDTVQPEFSRTNMKKYGAPPAPREPSKHEGRMQEFGVLRDSNHVRQLTEEAIGRRFTDMFKAFRYLDIDNSGTLTLQELQRGLELWNIPLGPGQTEQLLAECDKDGDGLVSFEEFKATLSSVLLKN</sequence>
<feature type="compositionally biased region" description="Polar residues" evidence="2">
    <location>
        <begin position="234"/>
        <end position="245"/>
    </location>
</feature>
<feature type="compositionally biased region" description="Basic and acidic residues" evidence="2">
    <location>
        <begin position="205"/>
        <end position="214"/>
    </location>
</feature>
<evidence type="ECO:0000256" key="2">
    <source>
        <dbReference type="SAM" id="MobiDB-lite"/>
    </source>
</evidence>
<protein>
    <recommendedName>
        <fullName evidence="3">EF-hand domain-containing protein</fullName>
    </recommendedName>
</protein>
<feature type="compositionally biased region" description="Pro residues" evidence="2">
    <location>
        <begin position="161"/>
        <end position="174"/>
    </location>
</feature>
<feature type="domain" description="EF-hand" evidence="3">
    <location>
        <begin position="412"/>
        <end position="447"/>
    </location>
</feature>
<keyword evidence="5" id="KW-1185">Reference proteome</keyword>
<dbReference type="AlphaFoldDB" id="A0AB34JEY5"/>
<evidence type="ECO:0000313" key="4">
    <source>
        <dbReference type="EMBL" id="KAL1520439.1"/>
    </source>
</evidence>
<evidence type="ECO:0000259" key="3">
    <source>
        <dbReference type="PROSITE" id="PS50222"/>
    </source>
</evidence>
<dbReference type="Pfam" id="PF13499">
    <property type="entry name" value="EF-hand_7"/>
    <property type="match status" value="2"/>
</dbReference>